<reference evidence="1" key="2">
    <citation type="submission" date="2025-08" db="UniProtKB">
        <authorList>
            <consortium name="Ensembl"/>
        </authorList>
    </citation>
    <scope>IDENTIFICATION</scope>
</reference>
<accession>H2YM56</accession>
<evidence type="ECO:0000313" key="2">
    <source>
        <dbReference type="Proteomes" id="UP000007875"/>
    </source>
</evidence>
<proteinExistence type="predicted"/>
<reference evidence="1" key="3">
    <citation type="submission" date="2025-09" db="UniProtKB">
        <authorList>
            <consortium name="Ensembl"/>
        </authorList>
    </citation>
    <scope>IDENTIFICATION</scope>
</reference>
<reference evidence="2" key="1">
    <citation type="submission" date="2003-08" db="EMBL/GenBank/DDBJ databases">
        <authorList>
            <person name="Birren B."/>
            <person name="Nusbaum C."/>
            <person name="Abebe A."/>
            <person name="Abouelleil A."/>
            <person name="Adekoya E."/>
            <person name="Ait-zahra M."/>
            <person name="Allen N."/>
            <person name="Allen T."/>
            <person name="An P."/>
            <person name="Anderson M."/>
            <person name="Anderson S."/>
            <person name="Arachchi H."/>
            <person name="Armbruster J."/>
            <person name="Bachantsang P."/>
            <person name="Baldwin J."/>
            <person name="Barry A."/>
            <person name="Bayul T."/>
            <person name="Blitshsteyn B."/>
            <person name="Bloom T."/>
            <person name="Blye J."/>
            <person name="Boguslavskiy L."/>
            <person name="Borowsky M."/>
            <person name="Boukhgalter B."/>
            <person name="Brunache A."/>
            <person name="Butler J."/>
            <person name="Calixte N."/>
            <person name="Calvo S."/>
            <person name="Camarata J."/>
            <person name="Campo K."/>
            <person name="Chang J."/>
            <person name="Cheshatsang Y."/>
            <person name="Citroen M."/>
            <person name="Collymore A."/>
            <person name="Considine T."/>
            <person name="Cook A."/>
            <person name="Cooke P."/>
            <person name="Corum B."/>
            <person name="Cuomo C."/>
            <person name="David R."/>
            <person name="Dawoe T."/>
            <person name="Degray S."/>
            <person name="Dodge S."/>
            <person name="Dooley K."/>
            <person name="Dorje P."/>
            <person name="Dorjee K."/>
            <person name="Dorris L."/>
            <person name="Duffey N."/>
            <person name="Dupes A."/>
            <person name="Elkins T."/>
            <person name="Engels R."/>
            <person name="Erickson J."/>
            <person name="Farina A."/>
            <person name="Faro S."/>
            <person name="Ferreira P."/>
            <person name="Fischer H."/>
            <person name="Fitzgerald M."/>
            <person name="Foley K."/>
            <person name="Gage D."/>
            <person name="Galagan J."/>
            <person name="Gearin G."/>
            <person name="Gnerre S."/>
            <person name="Gnirke A."/>
            <person name="Goyette A."/>
            <person name="Graham J."/>
            <person name="Grandbois E."/>
            <person name="Gyaltsen K."/>
            <person name="Hafez N."/>
            <person name="Hagopian D."/>
            <person name="Hagos B."/>
            <person name="Hall J."/>
            <person name="Hatcher B."/>
            <person name="Heller A."/>
            <person name="Higgins H."/>
            <person name="Honan T."/>
            <person name="Horn A."/>
            <person name="Houde N."/>
            <person name="Hughes L."/>
            <person name="Hulme W."/>
            <person name="Husby E."/>
            <person name="Iliev I."/>
            <person name="Jaffe D."/>
            <person name="Jones C."/>
            <person name="Kamal M."/>
            <person name="Kamat A."/>
            <person name="Kamvysselis M."/>
            <person name="Karlsson E."/>
            <person name="Kells C."/>
            <person name="Kieu A."/>
            <person name="Kisner P."/>
            <person name="Kodira C."/>
            <person name="Kulbokas E."/>
            <person name="Labutti K."/>
            <person name="Lama D."/>
            <person name="Landers T."/>
            <person name="Leger J."/>
            <person name="Levine S."/>
            <person name="Lewis D."/>
            <person name="Lewis T."/>
            <person name="Lindblad-toh K."/>
            <person name="Liu X."/>
            <person name="Lokyitsang T."/>
            <person name="Lokyitsang Y."/>
            <person name="Lucien O."/>
            <person name="Lui A."/>
            <person name="Ma L.J."/>
            <person name="Mabbitt R."/>
            <person name="Macdonald J."/>
            <person name="Maclean C."/>
            <person name="Major J."/>
            <person name="Manning J."/>
            <person name="Marabella R."/>
            <person name="Maru K."/>
            <person name="Matthews C."/>
            <person name="Mauceli E."/>
            <person name="Mccarthy M."/>
            <person name="Mcdonough S."/>
            <person name="Mcghee T."/>
            <person name="Meldrim J."/>
            <person name="Meneus L."/>
            <person name="Mesirov J."/>
            <person name="Mihalev A."/>
            <person name="Mihova T."/>
            <person name="Mikkelsen T."/>
            <person name="Mlenga V."/>
            <person name="Moru K."/>
            <person name="Mozes J."/>
            <person name="Mulrain L."/>
            <person name="Munson G."/>
            <person name="Naylor J."/>
            <person name="Newes C."/>
            <person name="Nguyen C."/>
            <person name="Nguyen N."/>
            <person name="Nguyen T."/>
            <person name="Nicol R."/>
            <person name="Nielsen C."/>
            <person name="Nizzari M."/>
            <person name="Norbu C."/>
            <person name="Norbu N."/>
            <person name="O'donnell P."/>
            <person name="Okoawo O."/>
            <person name="O'leary S."/>
            <person name="Omotosho B."/>
            <person name="O'neill K."/>
            <person name="Osman S."/>
            <person name="Parker S."/>
            <person name="Perrin D."/>
            <person name="Phunkhang P."/>
            <person name="Piqani B."/>
            <person name="Purcell S."/>
            <person name="Rachupka T."/>
            <person name="Ramasamy U."/>
            <person name="Rameau R."/>
            <person name="Ray V."/>
            <person name="Raymond C."/>
            <person name="Retta R."/>
            <person name="Richardson S."/>
            <person name="Rise C."/>
            <person name="Rodriguez J."/>
            <person name="Rogers J."/>
            <person name="Rogov P."/>
            <person name="Rutman M."/>
            <person name="Schupbach R."/>
            <person name="Seaman C."/>
            <person name="Settipalli S."/>
            <person name="Sharpe T."/>
            <person name="Sheridan J."/>
            <person name="Sherpa N."/>
            <person name="Shi J."/>
            <person name="Smirnov S."/>
            <person name="Smith C."/>
            <person name="Sougnez C."/>
            <person name="Spencer B."/>
            <person name="Stalker J."/>
            <person name="Stange-thomann N."/>
            <person name="Stavropoulos S."/>
            <person name="Stetson K."/>
            <person name="Stone C."/>
            <person name="Stone S."/>
            <person name="Stubbs M."/>
            <person name="Talamas J."/>
            <person name="Tchuinga P."/>
            <person name="Tenzing P."/>
            <person name="Tesfaye S."/>
            <person name="Theodore J."/>
            <person name="Thoulutsang Y."/>
            <person name="Topham K."/>
            <person name="Towey S."/>
            <person name="Tsamla T."/>
            <person name="Tsomo N."/>
            <person name="Vallee D."/>
            <person name="Vassiliev H."/>
            <person name="Venkataraman V."/>
            <person name="Vinson J."/>
            <person name="Vo A."/>
            <person name="Wade C."/>
            <person name="Wang S."/>
            <person name="Wangchuk T."/>
            <person name="Wangdi T."/>
            <person name="Whittaker C."/>
            <person name="Wilkinson J."/>
            <person name="Wu Y."/>
            <person name="Wyman D."/>
            <person name="Yadav S."/>
            <person name="Yang S."/>
            <person name="Yang X."/>
            <person name="Yeager S."/>
            <person name="Yee E."/>
            <person name="Young G."/>
            <person name="Zainoun J."/>
            <person name="Zembeck L."/>
            <person name="Zimmer A."/>
            <person name="Zody M."/>
            <person name="Lander E."/>
        </authorList>
    </citation>
    <scope>NUCLEOTIDE SEQUENCE [LARGE SCALE GENOMIC DNA]</scope>
</reference>
<protein>
    <submittedName>
        <fullName evidence="1">Uncharacterized protein</fullName>
    </submittedName>
</protein>
<dbReference type="OMA" id="HRESVAF"/>
<name>H2YM56_CIOSA</name>
<dbReference type="GeneTree" id="ENSGT00530000065389"/>
<dbReference type="HOGENOM" id="CLU_079251_0_0_1"/>
<keyword evidence="2" id="KW-1185">Reference proteome</keyword>
<dbReference type="Proteomes" id="UP000007875">
    <property type="component" value="Unassembled WGS sequence"/>
</dbReference>
<sequence length="237" mass="26835">MKHSVQINSATGNLDLLVTIKWDSMIPTGFNIDGYLYHMGEDTLTPSLQAWDHCYPGRNSTWVRTTNESVCIGEPPPNCPQNLTADKGCLCDINSCSLTMKEIETRCRGVRHFVGANFVSTSFDTRMLTFKVEFFKHYQFRLRPHYREAVRLISNLYEVPAFSDCVQTIRNDFPHMTNLSVENLCCAAGVPQTTPRDVTIGRFIPDIRNGGVTDVSVEITWRPPVTQENLVDVEILI</sequence>
<dbReference type="Ensembl" id="ENSCSAVT00000006488.1">
    <property type="protein sequence ID" value="ENSCSAVP00000006408.1"/>
    <property type="gene ID" value="ENSCSAVG00000003837.1"/>
</dbReference>
<organism evidence="1 2">
    <name type="scientific">Ciona savignyi</name>
    <name type="common">Pacific transparent sea squirt</name>
    <dbReference type="NCBI Taxonomy" id="51511"/>
    <lineage>
        <taxon>Eukaryota</taxon>
        <taxon>Metazoa</taxon>
        <taxon>Chordata</taxon>
        <taxon>Tunicata</taxon>
        <taxon>Ascidiacea</taxon>
        <taxon>Phlebobranchia</taxon>
        <taxon>Cionidae</taxon>
        <taxon>Ciona</taxon>
    </lineage>
</organism>
<dbReference type="AlphaFoldDB" id="H2YM56"/>
<evidence type="ECO:0000313" key="1">
    <source>
        <dbReference type="Ensembl" id="ENSCSAVP00000006408.1"/>
    </source>
</evidence>
<dbReference type="InParanoid" id="H2YM56"/>